<dbReference type="RefSeq" id="WP_071896548.1">
    <property type="nucleotide sequence ID" value="NZ_MPIN01000001.1"/>
</dbReference>
<organism evidence="1 2">
    <name type="scientific">Cystobacter ferrugineus</name>
    <dbReference type="NCBI Taxonomy" id="83449"/>
    <lineage>
        <taxon>Bacteria</taxon>
        <taxon>Pseudomonadati</taxon>
        <taxon>Myxococcota</taxon>
        <taxon>Myxococcia</taxon>
        <taxon>Myxococcales</taxon>
        <taxon>Cystobacterineae</taxon>
        <taxon>Archangiaceae</taxon>
        <taxon>Cystobacter</taxon>
    </lineage>
</organism>
<dbReference type="InterPro" id="IPR044543">
    <property type="entry name" value="YHJQ-like"/>
</dbReference>
<reference evidence="1 2" key="2">
    <citation type="submission" date="2016-12" db="EMBL/GenBank/DDBJ databases">
        <title>Draft Genome Sequence of Cystobacter ferrugineus Strain Cbfe23.</title>
        <authorList>
            <person name="Akbar S."/>
            <person name="Dowd S.E."/>
            <person name="Stevens D.C."/>
        </authorList>
    </citation>
    <scope>NUCLEOTIDE SEQUENCE [LARGE SCALE GENOMIC DNA]</scope>
    <source>
        <strain evidence="1 2">Cbfe23</strain>
    </source>
</reference>
<dbReference type="Pfam" id="PF03860">
    <property type="entry name" value="Csp"/>
    <property type="match status" value="1"/>
</dbReference>
<protein>
    <submittedName>
        <fullName evidence="1">Ferredoxin</fullName>
    </submittedName>
</protein>
<evidence type="ECO:0000313" key="2">
    <source>
        <dbReference type="Proteomes" id="UP000182229"/>
    </source>
</evidence>
<dbReference type="CDD" id="cd08026">
    <property type="entry name" value="DUF326"/>
    <property type="match status" value="1"/>
</dbReference>
<dbReference type="PANTHER" id="PTHR37310:SF1">
    <property type="entry name" value="CYTOPLASMIC PROTEIN"/>
    <property type="match status" value="1"/>
</dbReference>
<name>A0A1L9BJI0_9BACT</name>
<dbReference type="EMBL" id="MPIN01000001">
    <property type="protein sequence ID" value="OJH42452.1"/>
    <property type="molecule type" value="Genomic_DNA"/>
</dbReference>
<dbReference type="AlphaFoldDB" id="A0A1L9BJI0"/>
<sequence length="132" mass="14363">MAQVETQRSSVQPFLPQGGIQLSEEMKGCISNCMSCAAVCLQTVTYCLQQGGKHAASDHIRLLQDCVQICKTSADFMLRGSPLHTRTCGVCAEVCERCAAECERMGEDAIMKACAEACRRCTESCRKMSARA</sequence>
<dbReference type="InterPro" id="IPR005560">
    <property type="entry name" value="Csp_YhjQ"/>
</dbReference>
<keyword evidence="2" id="KW-1185">Reference proteome</keyword>
<dbReference type="STRING" id="83449.BON30_04460"/>
<evidence type="ECO:0000313" key="1">
    <source>
        <dbReference type="EMBL" id="OJH42452.1"/>
    </source>
</evidence>
<proteinExistence type="predicted"/>
<dbReference type="PANTHER" id="PTHR37310">
    <property type="entry name" value="CYTOPLASMIC PROTEIN-RELATED"/>
    <property type="match status" value="1"/>
</dbReference>
<gene>
    <name evidence="1" type="ORF">BON30_04460</name>
</gene>
<accession>A0A1L9BJI0</accession>
<comment type="caution">
    <text evidence="1">The sequence shown here is derived from an EMBL/GenBank/DDBJ whole genome shotgun (WGS) entry which is preliminary data.</text>
</comment>
<dbReference type="OrthoDB" id="5396211at2"/>
<dbReference type="Gene3D" id="1.20.1270.360">
    <property type="match status" value="1"/>
</dbReference>
<reference evidence="2" key="1">
    <citation type="submission" date="2016-11" db="EMBL/GenBank/DDBJ databases">
        <authorList>
            <person name="Shukria A."/>
            <person name="Stevens D.C."/>
        </authorList>
    </citation>
    <scope>NUCLEOTIDE SEQUENCE [LARGE SCALE GENOMIC DNA]</scope>
    <source>
        <strain evidence="2">Cbfe23</strain>
    </source>
</reference>
<dbReference type="Proteomes" id="UP000182229">
    <property type="component" value="Unassembled WGS sequence"/>
</dbReference>